<keyword evidence="1" id="KW-0472">Membrane</keyword>
<keyword evidence="1" id="KW-0812">Transmembrane</keyword>
<evidence type="ECO:0000256" key="1">
    <source>
        <dbReference type="SAM" id="Phobius"/>
    </source>
</evidence>
<dbReference type="Proteomes" id="UP000679179">
    <property type="component" value="Unassembled WGS sequence"/>
</dbReference>
<reference evidence="2" key="1">
    <citation type="submission" date="2021-03" db="EMBL/GenBank/DDBJ databases">
        <title>Taxonomic study of Clostridium polyendosporum from meadow-gley soil under rice.</title>
        <authorList>
            <person name="Kobayashi H."/>
            <person name="Tanizawa Y."/>
            <person name="Yagura M."/>
        </authorList>
    </citation>
    <scope>NUCLEOTIDE SEQUENCE</scope>
    <source>
        <strain evidence="2">JCM 30710</strain>
    </source>
</reference>
<dbReference type="AlphaFoldDB" id="A0A919VNK7"/>
<proteinExistence type="predicted"/>
<evidence type="ECO:0000313" key="2">
    <source>
        <dbReference type="EMBL" id="GIM30633.1"/>
    </source>
</evidence>
<dbReference type="RefSeq" id="WP_212905300.1">
    <property type="nucleotide sequence ID" value="NZ_BOPZ01000047.1"/>
</dbReference>
<feature type="transmembrane region" description="Helical" evidence="1">
    <location>
        <begin position="12"/>
        <end position="30"/>
    </location>
</feature>
<feature type="transmembrane region" description="Helical" evidence="1">
    <location>
        <begin position="50"/>
        <end position="73"/>
    </location>
</feature>
<gene>
    <name evidence="2" type="ORF">CPJCM30710_32990</name>
</gene>
<name>A0A919VNK7_9CLOT</name>
<comment type="caution">
    <text evidence="2">The sequence shown here is derived from an EMBL/GenBank/DDBJ whole genome shotgun (WGS) entry which is preliminary data.</text>
</comment>
<accession>A0A919VNK7</accession>
<dbReference type="EMBL" id="BOPZ01000047">
    <property type="protein sequence ID" value="GIM30633.1"/>
    <property type="molecule type" value="Genomic_DNA"/>
</dbReference>
<evidence type="ECO:0000313" key="3">
    <source>
        <dbReference type="Proteomes" id="UP000679179"/>
    </source>
</evidence>
<protein>
    <submittedName>
        <fullName evidence="2">Uncharacterized protein</fullName>
    </submittedName>
</protein>
<keyword evidence="1" id="KW-1133">Transmembrane helix</keyword>
<sequence length="118" mass="13680">MKAFKKDWWKFILIIIVSSFFNMALHGLLSPLNSSNTSYFEPSFFVENGILIPAVIVWELLAFGILALIYILIQDNLLGKRWIKGFLYGVSFGGLYFKNICRNLKLNRFVTENINSYM</sequence>
<keyword evidence="3" id="KW-1185">Reference proteome</keyword>
<organism evidence="2 3">
    <name type="scientific">Clostridium polyendosporum</name>
    <dbReference type="NCBI Taxonomy" id="69208"/>
    <lineage>
        <taxon>Bacteria</taxon>
        <taxon>Bacillati</taxon>
        <taxon>Bacillota</taxon>
        <taxon>Clostridia</taxon>
        <taxon>Eubacteriales</taxon>
        <taxon>Clostridiaceae</taxon>
        <taxon>Clostridium</taxon>
    </lineage>
</organism>